<dbReference type="InterPro" id="IPR036396">
    <property type="entry name" value="Cyt_P450_sf"/>
</dbReference>
<dbReference type="EMBL" id="JANIIC010000023">
    <property type="protein sequence ID" value="MCQ8831324.1"/>
    <property type="molecule type" value="Genomic_DNA"/>
</dbReference>
<sequence>MSGYQEARAVLRDTATVQAGLGIETVEKLPSRFRRPVLYRDGPEHREDRRQTARFFTPRRVDEHYREVMVRVAEAQIGTIRDTGRGRLADVAFHLAIEVASAVIGLTESRPGIRRRLERFFPEKFGTPGLTSL</sequence>
<keyword evidence="2" id="KW-1185">Reference proteome</keyword>
<feature type="non-terminal residue" evidence="1">
    <location>
        <position position="133"/>
    </location>
</feature>
<gene>
    <name evidence="1" type="ORF">NQU54_20200</name>
</gene>
<comment type="caution">
    <text evidence="1">The sequence shown here is derived from an EMBL/GenBank/DDBJ whole genome shotgun (WGS) entry which is preliminary data.</text>
</comment>
<dbReference type="AlphaFoldDB" id="A0A9X2LXG1"/>
<dbReference type="Gene3D" id="1.10.630.10">
    <property type="entry name" value="Cytochrome P450"/>
    <property type="match status" value="1"/>
</dbReference>
<reference evidence="1" key="1">
    <citation type="submission" date="2022-06" db="EMBL/GenBank/DDBJ databases">
        <title>WGS of actinobacteria.</title>
        <authorList>
            <person name="Thawai C."/>
        </authorList>
    </citation>
    <scope>NUCLEOTIDE SEQUENCE</scope>
    <source>
        <strain evidence="1">DSM 42010</strain>
    </source>
</reference>
<dbReference type="GO" id="GO:0020037">
    <property type="term" value="F:heme binding"/>
    <property type="evidence" value="ECO:0007669"/>
    <property type="project" value="InterPro"/>
</dbReference>
<dbReference type="GO" id="GO:0004497">
    <property type="term" value="F:monooxygenase activity"/>
    <property type="evidence" value="ECO:0007669"/>
    <property type="project" value="InterPro"/>
</dbReference>
<proteinExistence type="predicted"/>
<accession>A0A9X2LXG1</accession>
<dbReference type="SUPFAM" id="SSF48264">
    <property type="entry name" value="Cytochrome P450"/>
    <property type="match status" value="1"/>
</dbReference>
<protein>
    <submittedName>
        <fullName evidence="1">Cytochrome P450</fullName>
    </submittedName>
</protein>
<evidence type="ECO:0000313" key="1">
    <source>
        <dbReference type="EMBL" id="MCQ8831324.1"/>
    </source>
</evidence>
<organism evidence="1 2">
    <name type="scientific">Streptomyces malaysiensis subsp. samsunensis</name>
    <dbReference type="NCBI Taxonomy" id="459658"/>
    <lineage>
        <taxon>Bacteria</taxon>
        <taxon>Bacillati</taxon>
        <taxon>Actinomycetota</taxon>
        <taxon>Actinomycetes</taxon>
        <taxon>Kitasatosporales</taxon>
        <taxon>Streptomycetaceae</taxon>
        <taxon>Streptomyces</taxon>
        <taxon>Streptomyces violaceusniger group</taxon>
    </lineage>
</organism>
<name>A0A9X2LXG1_STRMQ</name>
<evidence type="ECO:0000313" key="2">
    <source>
        <dbReference type="Proteomes" id="UP001142400"/>
    </source>
</evidence>
<dbReference type="GO" id="GO:0016705">
    <property type="term" value="F:oxidoreductase activity, acting on paired donors, with incorporation or reduction of molecular oxygen"/>
    <property type="evidence" value="ECO:0007669"/>
    <property type="project" value="InterPro"/>
</dbReference>
<dbReference type="Proteomes" id="UP001142400">
    <property type="component" value="Unassembled WGS sequence"/>
</dbReference>
<dbReference type="GO" id="GO:0005506">
    <property type="term" value="F:iron ion binding"/>
    <property type="evidence" value="ECO:0007669"/>
    <property type="project" value="InterPro"/>
</dbReference>